<dbReference type="Pfam" id="PF13356">
    <property type="entry name" value="Arm-DNA-bind_3"/>
    <property type="match status" value="1"/>
</dbReference>
<dbReference type="Proteomes" id="UP000261948">
    <property type="component" value="Unassembled WGS sequence"/>
</dbReference>
<dbReference type="PANTHER" id="PTHR30629:SF2">
    <property type="entry name" value="PROPHAGE INTEGRASE INTS-RELATED"/>
    <property type="match status" value="1"/>
</dbReference>
<evidence type="ECO:0000256" key="2">
    <source>
        <dbReference type="ARBA" id="ARBA00022908"/>
    </source>
</evidence>
<evidence type="ECO:0000259" key="3">
    <source>
        <dbReference type="Pfam" id="PF13356"/>
    </source>
</evidence>
<dbReference type="EMBL" id="QURR01000006">
    <property type="protein sequence ID" value="RGE45979.1"/>
    <property type="molecule type" value="Genomic_DNA"/>
</dbReference>
<dbReference type="GO" id="GO:0015074">
    <property type="term" value="P:DNA integration"/>
    <property type="evidence" value="ECO:0007669"/>
    <property type="project" value="UniProtKB-KW"/>
</dbReference>
<dbReference type="InterPro" id="IPR038488">
    <property type="entry name" value="Integrase_DNA-bd_sf"/>
</dbReference>
<proteinExistence type="inferred from homology"/>
<accession>A0A373FRG8</accession>
<dbReference type="InterPro" id="IPR050808">
    <property type="entry name" value="Phage_Integrase"/>
</dbReference>
<reference evidence="4 5" key="1">
    <citation type="submission" date="2018-08" db="EMBL/GenBank/DDBJ databases">
        <title>Comamonas testosteroni strain SWCO2.</title>
        <authorList>
            <person name="Jiang N."/>
            <person name="Zhang X.Z."/>
        </authorList>
    </citation>
    <scope>NUCLEOTIDE SEQUENCE [LARGE SCALE GENOMIC DNA]</scope>
    <source>
        <strain evidence="4 5">SWCO2</strain>
    </source>
</reference>
<dbReference type="OrthoDB" id="9775880at2"/>
<organism evidence="4 5">
    <name type="scientific">Comamonas testosteroni</name>
    <name type="common">Pseudomonas testosteroni</name>
    <dbReference type="NCBI Taxonomy" id="285"/>
    <lineage>
        <taxon>Bacteria</taxon>
        <taxon>Pseudomonadati</taxon>
        <taxon>Pseudomonadota</taxon>
        <taxon>Betaproteobacteria</taxon>
        <taxon>Burkholderiales</taxon>
        <taxon>Comamonadaceae</taxon>
        <taxon>Comamonas</taxon>
    </lineage>
</organism>
<comment type="similarity">
    <text evidence="1">Belongs to the 'phage' integrase family.</text>
</comment>
<evidence type="ECO:0000256" key="1">
    <source>
        <dbReference type="ARBA" id="ARBA00008857"/>
    </source>
</evidence>
<evidence type="ECO:0000313" key="5">
    <source>
        <dbReference type="Proteomes" id="UP000261948"/>
    </source>
</evidence>
<protein>
    <submittedName>
        <fullName evidence="4">DUF4102 domain-containing protein</fullName>
    </submittedName>
</protein>
<dbReference type="Gene3D" id="3.30.160.390">
    <property type="entry name" value="Integrase, DNA-binding domain"/>
    <property type="match status" value="1"/>
</dbReference>
<feature type="domain" description="Integrase DNA-binding" evidence="3">
    <location>
        <begin position="2"/>
        <end position="107"/>
    </location>
</feature>
<name>A0A373FRG8_COMTE</name>
<comment type="caution">
    <text evidence="4">The sequence shown here is derived from an EMBL/GenBank/DDBJ whole genome shotgun (WGS) entry which is preliminary data.</text>
</comment>
<gene>
    <name evidence="4" type="ORF">DZC30_06825</name>
</gene>
<evidence type="ECO:0000313" key="4">
    <source>
        <dbReference type="EMBL" id="RGE45979.1"/>
    </source>
</evidence>
<dbReference type="InterPro" id="IPR025166">
    <property type="entry name" value="Integrase_DNA_bind_dom"/>
</dbReference>
<dbReference type="PANTHER" id="PTHR30629">
    <property type="entry name" value="PROPHAGE INTEGRASE"/>
    <property type="match status" value="1"/>
</dbReference>
<keyword evidence="5" id="KW-1185">Reference proteome</keyword>
<sequence length="176" mass="19873">MLNDTQCRTAKAKERAYKLSDDKGLYLEVKPNGVKSWRYRFKLEKDGVLKESIFAIGNYVSAPSAESEEDAQARRAGGLFTLAEARAERLKARGLVKQGINPAHQRKFEKIKRGQQSAITFESVATEWLAMKDWEVVTKKRRLDRGCAEFCVNGQSTAGASLHVRKHNDNQETRSP</sequence>
<keyword evidence="2" id="KW-0229">DNA integration</keyword>
<dbReference type="AlphaFoldDB" id="A0A373FRG8"/>